<comment type="caution">
    <text evidence="2">The sequence shown here is derived from an EMBL/GenBank/DDBJ whole genome shotgun (WGS) entry which is preliminary data.</text>
</comment>
<accession>A0ABQ1Y053</accession>
<gene>
    <name evidence="2" type="ORF">GCM10011577_35790</name>
</gene>
<evidence type="ECO:0000259" key="1">
    <source>
        <dbReference type="Pfam" id="PF00248"/>
    </source>
</evidence>
<dbReference type="InterPro" id="IPR036812">
    <property type="entry name" value="NAD(P)_OxRdtase_dom_sf"/>
</dbReference>
<proteinExistence type="predicted"/>
<dbReference type="PANTHER" id="PTHR43312:SF1">
    <property type="entry name" value="NADP-DEPENDENT OXIDOREDUCTASE DOMAIN-CONTAINING PROTEIN"/>
    <property type="match status" value="1"/>
</dbReference>
<organism evidence="2 3">
    <name type="scientific">Pseudarthrobacter polychromogenes</name>
    <dbReference type="NCBI Taxonomy" id="1676"/>
    <lineage>
        <taxon>Bacteria</taxon>
        <taxon>Bacillati</taxon>
        <taxon>Actinomycetota</taxon>
        <taxon>Actinomycetes</taxon>
        <taxon>Micrococcales</taxon>
        <taxon>Micrococcaceae</taxon>
        <taxon>Pseudarthrobacter</taxon>
    </lineage>
</organism>
<dbReference type="Gene3D" id="3.20.20.100">
    <property type="entry name" value="NADP-dependent oxidoreductase domain"/>
    <property type="match status" value="1"/>
</dbReference>
<protein>
    <submittedName>
        <fullName evidence="2">Oxidoreductase</fullName>
    </submittedName>
</protein>
<dbReference type="InterPro" id="IPR053135">
    <property type="entry name" value="AKR2_Oxidoreductase"/>
</dbReference>
<keyword evidence="3" id="KW-1185">Reference proteome</keyword>
<dbReference type="Pfam" id="PF00248">
    <property type="entry name" value="Aldo_ket_red"/>
    <property type="match status" value="1"/>
</dbReference>
<evidence type="ECO:0000313" key="3">
    <source>
        <dbReference type="Proteomes" id="UP000596938"/>
    </source>
</evidence>
<feature type="domain" description="NADP-dependent oxidoreductase" evidence="1">
    <location>
        <begin position="38"/>
        <end position="281"/>
    </location>
</feature>
<reference evidence="3" key="1">
    <citation type="journal article" date="2019" name="Int. J. Syst. Evol. Microbiol.">
        <title>The Global Catalogue of Microorganisms (GCM) 10K type strain sequencing project: providing services to taxonomists for standard genome sequencing and annotation.</title>
        <authorList>
            <consortium name="The Broad Institute Genomics Platform"/>
            <consortium name="The Broad Institute Genome Sequencing Center for Infectious Disease"/>
            <person name="Wu L."/>
            <person name="Ma J."/>
        </authorList>
    </citation>
    <scope>NUCLEOTIDE SEQUENCE [LARGE SCALE GENOMIC DNA]</scope>
    <source>
        <strain evidence="3">CGMCC 1.1927</strain>
    </source>
</reference>
<sequence length="313" mass="34183">MTWRNHGRIGLGLAAIGRPAYITAGRSGDLGDESQRTRAYLQDRAHRLLDAAWDAGVRYFDAARSYGHAEKYLGSWLASHPGRRRDLVIGSKWGYEYVGNWKMDAEVHERKEHSIAMFERQWPQTVQALGSTPDFYLIHSVTPDSPALTDTHLLERLRQLASTGIRVGLSTSGPAQGEVIDYAVAVPDSPFTVVQATWNVLEQSAAPALEQAHAAGWLVVVKEALANGRLTDRGAIDEVIGLARRDHQTTDAYAIGAALAQPWADVVLSGAVTTQQLQGNLAARAPRTLTPDVRELTTEPVGYWAGRASLAWA</sequence>
<evidence type="ECO:0000313" key="2">
    <source>
        <dbReference type="EMBL" id="GGH08048.1"/>
    </source>
</evidence>
<dbReference type="RefSeq" id="WP_188813189.1">
    <property type="nucleotide sequence ID" value="NZ_BAAAWV010000001.1"/>
</dbReference>
<dbReference type="Proteomes" id="UP000596938">
    <property type="component" value="Unassembled WGS sequence"/>
</dbReference>
<dbReference type="SUPFAM" id="SSF51430">
    <property type="entry name" value="NAD(P)-linked oxidoreductase"/>
    <property type="match status" value="1"/>
</dbReference>
<dbReference type="PANTHER" id="PTHR43312">
    <property type="entry name" value="D-THREO-ALDOSE 1-DEHYDROGENASE"/>
    <property type="match status" value="1"/>
</dbReference>
<dbReference type="EMBL" id="BMKU01000014">
    <property type="protein sequence ID" value="GGH08048.1"/>
    <property type="molecule type" value="Genomic_DNA"/>
</dbReference>
<dbReference type="InterPro" id="IPR023210">
    <property type="entry name" value="NADP_OxRdtase_dom"/>
</dbReference>
<name>A0ABQ1Y053_9MICC</name>